<reference evidence="2" key="1">
    <citation type="journal article" date="2023" name="Front. Plant Sci.">
        <title>Chromosomal-level genome assembly of Melastoma candidum provides insights into trichome evolution.</title>
        <authorList>
            <person name="Zhong Y."/>
            <person name="Wu W."/>
            <person name="Sun C."/>
            <person name="Zou P."/>
            <person name="Liu Y."/>
            <person name="Dai S."/>
            <person name="Zhou R."/>
        </authorList>
    </citation>
    <scope>NUCLEOTIDE SEQUENCE [LARGE SCALE GENOMIC DNA]</scope>
</reference>
<evidence type="ECO:0000313" key="2">
    <source>
        <dbReference type="Proteomes" id="UP001057402"/>
    </source>
</evidence>
<evidence type="ECO:0000313" key="1">
    <source>
        <dbReference type="EMBL" id="KAI4385600.1"/>
    </source>
</evidence>
<accession>A0ACB9S344</accession>
<sequence>MAAFSLFQYRGPSPSLLFSNPSKRGPRPRRLSMTAVTCRGTLPDDEEEKGDKGQEVKGSRGLATSLLKLGEGLRGSLTPQRKGDWKDLTLISLSFSLYIYISQKLVCAYSAWISSTYSTPHW</sequence>
<name>A0ACB9S344_9MYRT</name>
<keyword evidence="2" id="KW-1185">Reference proteome</keyword>
<proteinExistence type="predicted"/>
<gene>
    <name evidence="1" type="ORF">MLD38_003607</name>
</gene>
<dbReference type="EMBL" id="CM042881">
    <property type="protein sequence ID" value="KAI4385600.1"/>
    <property type="molecule type" value="Genomic_DNA"/>
</dbReference>
<comment type="caution">
    <text evidence="1">The sequence shown here is derived from an EMBL/GenBank/DDBJ whole genome shotgun (WGS) entry which is preliminary data.</text>
</comment>
<dbReference type="Proteomes" id="UP001057402">
    <property type="component" value="Chromosome 2"/>
</dbReference>
<organism evidence="1 2">
    <name type="scientific">Melastoma candidum</name>
    <dbReference type="NCBI Taxonomy" id="119954"/>
    <lineage>
        <taxon>Eukaryota</taxon>
        <taxon>Viridiplantae</taxon>
        <taxon>Streptophyta</taxon>
        <taxon>Embryophyta</taxon>
        <taxon>Tracheophyta</taxon>
        <taxon>Spermatophyta</taxon>
        <taxon>Magnoliopsida</taxon>
        <taxon>eudicotyledons</taxon>
        <taxon>Gunneridae</taxon>
        <taxon>Pentapetalae</taxon>
        <taxon>rosids</taxon>
        <taxon>malvids</taxon>
        <taxon>Myrtales</taxon>
        <taxon>Melastomataceae</taxon>
        <taxon>Melastomatoideae</taxon>
        <taxon>Melastomateae</taxon>
        <taxon>Melastoma</taxon>
    </lineage>
</organism>
<protein>
    <submittedName>
        <fullName evidence="1">Uncharacterized protein</fullName>
    </submittedName>
</protein>